<sequence>MTMERILLIDDNPDIGAMLDTVLGDTYAITKAYSGTEGLLQTQQQAFDLILLDRMLPGKNGEAVLHNLRQTLTTPIIMLTALSDKDDIARLLMAGATDYVTKPFNIKELKARIVVALRQNAAPATSTAPAAVSFGPFTLAEKDYTLHWQDQSVDLKKKEFDILKLLFQHPGQVFSKEALYTQVWHEPYYGDENTVNVHLTNLRKKLRQLDPDQEHIATVWGIGVKLV</sequence>
<dbReference type="SMART" id="SM00448">
    <property type="entry name" value="REC"/>
    <property type="match status" value="1"/>
</dbReference>
<reference evidence="11 12" key="1">
    <citation type="journal article" date="2015" name="Genome Announc.">
        <title>Expanding the biotechnology potential of lactobacilli through comparative genomics of 213 strains and associated genera.</title>
        <authorList>
            <person name="Sun Z."/>
            <person name="Harris H.M."/>
            <person name="McCann A."/>
            <person name="Guo C."/>
            <person name="Argimon S."/>
            <person name="Zhang W."/>
            <person name="Yang X."/>
            <person name="Jeffery I.B."/>
            <person name="Cooney J.C."/>
            <person name="Kagawa T.F."/>
            <person name="Liu W."/>
            <person name="Song Y."/>
            <person name="Salvetti E."/>
            <person name="Wrobel A."/>
            <person name="Rasinkangas P."/>
            <person name="Parkhill J."/>
            <person name="Rea M.C."/>
            <person name="O'Sullivan O."/>
            <person name="Ritari J."/>
            <person name="Douillard F.P."/>
            <person name="Paul Ross R."/>
            <person name="Yang R."/>
            <person name="Briner A.E."/>
            <person name="Felis G.E."/>
            <person name="de Vos W.M."/>
            <person name="Barrangou R."/>
            <person name="Klaenhammer T.R."/>
            <person name="Caufield P.W."/>
            <person name="Cui Y."/>
            <person name="Zhang H."/>
            <person name="O'Toole P.W."/>
        </authorList>
    </citation>
    <scope>NUCLEOTIDE SEQUENCE [LARGE SCALE GENOMIC DNA]</scope>
    <source>
        <strain evidence="11 12">DSM 16991</strain>
    </source>
</reference>
<dbReference type="EMBL" id="AZFW01000037">
    <property type="protein sequence ID" value="KRM28080.1"/>
    <property type="molecule type" value="Genomic_DNA"/>
</dbReference>
<evidence type="ECO:0000256" key="2">
    <source>
        <dbReference type="ARBA" id="ARBA00023012"/>
    </source>
</evidence>
<evidence type="ECO:0000256" key="7">
    <source>
        <dbReference type="PROSITE-ProRule" id="PRU00169"/>
    </source>
</evidence>
<feature type="domain" description="Response regulatory" evidence="9">
    <location>
        <begin position="5"/>
        <end position="117"/>
    </location>
</feature>
<dbReference type="Pfam" id="PF00072">
    <property type="entry name" value="Response_reg"/>
    <property type="match status" value="1"/>
</dbReference>
<keyword evidence="5" id="KW-0010">Activator</keyword>
<evidence type="ECO:0000256" key="5">
    <source>
        <dbReference type="ARBA" id="ARBA00023159"/>
    </source>
</evidence>
<evidence type="ECO:0000256" key="3">
    <source>
        <dbReference type="ARBA" id="ARBA00023015"/>
    </source>
</evidence>
<dbReference type="PANTHER" id="PTHR48111">
    <property type="entry name" value="REGULATOR OF RPOS"/>
    <property type="match status" value="1"/>
</dbReference>
<evidence type="ECO:0000256" key="6">
    <source>
        <dbReference type="ARBA" id="ARBA00023163"/>
    </source>
</evidence>
<feature type="domain" description="OmpR/PhoB-type" evidence="10">
    <location>
        <begin position="129"/>
        <end position="227"/>
    </location>
</feature>
<dbReference type="PROSITE" id="PS50110">
    <property type="entry name" value="RESPONSE_REGULATORY"/>
    <property type="match status" value="1"/>
</dbReference>
<dbReference type="InterPro" id="IPR011006">
    <property type="entry name" value="CheY-like_superfamily"/>
</dbReference>
<dbReference type="InterPro" id="IPR001789">
    <property type="entry name" value="Sig_transdc_resp-reg_receiver"/>
</dbReference>
<dbReference type="Pfam" id="PF00486">
    <property type="entry name" value="Trans_reg_C"/>
    <property type="match status" value="1"/>
</dbReference>
<name>A0A0R1XDK2_9LACO</name>
<dbReference type="PATRIC" id="fig|1122147.4.peg.2246"/>
<dbReference type="Gene3D" id="1.10.10.10">
    <property type="entry name" value="Winged helix-like DNA-binding domain superfamily/Winged helix DNA-binding domain"/>
    <property type="match status" value="1"/>
</dbReference>
<evidence type="ECO:0000256" key="8">
    <source>
        <dbReference type="PROSITE-ProRule" id="PRU01091"/>
    </source>
</evidence>
<dbReference type="Proteomes" id="UP000050949">
    <property type="component" value="Unassembled WGS sequence"/>
</dbReference>
<evidence type="ECO:0000259" key="9">
    <source>
        <dbReference type="PROSITE" id="PS50110"/>
    </source>
</evidence>
<dbReference type="CDD" id="cd17574">
    <property type="entry name" value="REC_OmpR"/>
    <property type="match status" value="1"/>
</dbReference>
<dbReference type="PANTHER" id="PTHR48111:SF1">
    <property type="entry name" value="TWO-COMPONENT RESPONSE REGULATOR ORR33"/>
    <property type="match status" value="1"/>
</dbReference>
<dbReference type="SMART" id="SM00862">
    <property type="entry name" value="Trans_reg_C"/>
    <property type="match status" value="1"/>
</dbReference>
<dbReference type="FunFam" id="1.10.10.10:FF:000018">
    <property type="entry name" value="DNA-binding response regulator ResD"/>
    <property type="match status" value="1"/>
</dbReference>
<evidence type="ECO:0000313" key="11">
    <source>
        <dbReference type="EMBL" id="KRM28080.1"/>
    </source>
</evidence>
<accession>A0A0R1XDK2</accession>
<dbReference type="InterPro" id="IPR036388">
    <property type="entry name" value="WH-like_DNA-bd_sf"/>
</dbReference>
<feature type="DNA-binding region" description="OmpR/PhoB-type" evidence="8">
    <location>
        <begin position="129"/>
        <end position="227"/>
    </location>
</feature>
<feature type="modified residue" description="4-aspartylphosphate" evidence="7">
    <location>
        <position position="53"/>
    </location>
</feature>
<dbReference type="CDD" id="cd00383">
    <property type="entry name" value="trans_reg_C"/>
    <property type="match status" value="1"/>
</dbReference>
<proteinExistence type="predicted"/>
<dbReference type="eggNOG" id="COG0745">
    <property type="taxonomic scope" value="Bacteria"/>
</dbReference>
<evidence type="ECO:0000256" key="4">
    <source>
        <dbReference type="ARBA" id="ARBA00023125"/>
    </source>
</evidence>
<dbReference type="GO" id="GO:0006355">
    <property type="term" value="P:regulation of DNA-templated transcription"/>
    <property type="evidence" value="ECO:0007669"/>
    <property type="project" value="InterPro"/>
</dbReference>
<dbReference type="InterPro" id="IPR001867">
    <property type="entry name" value="OmpR/PhoB-type_DNA-bd"/>
</dbReference>
<dbReference type="GO" id="GO:0000156">
    <property type="term" value="F:phosphorelay response regulator activity"/>
    <property type="evidence" value="ECO:0007669"/>
    <property type="project" value="TreeGrafter"/>
</dbReference>
<keyword evidence="3" id="KW-0805">Transcription regulation</keyword>
<keyword evidence="1 7" id="KW-0597">Phosphoprotein</keyword>
<dbReference type="InterPro" id="IPR039420">
    <property type="entry name" value="WalR-like"/>
</dbReference>
<keyword evidence="4 8" id="KW-0238">DNA-binding</keyword>
<evidence type="ECO:0000259" key="10">
    <source>
        <dbReference type="PROSITE" id="PS51755"/>
    </source>
</evidence>
<dbReference type="GO" id="GO:0032993">
    <property type="term" value="C:protein-DNA complex"/>
    <property type="evidence" value="ECO:0007669"/>
    <property type="project" value="TreeGrafter"/>
</dbReference>
<dbReference type="SUPFAM" id="SSF52172">
    <property type="entry name" value="CheY-like"/>
    <property type="match status" value="1"/>
</dbReference>
<dbReference type="GO" id="GO:0000976">
    <property type="term" value="F:transcription cis-regulatory region binding"/>
    <property type="evidence" value="ECO:0007669"/>
    <property type="project" value="TreeGrafter"/>
</dbReference>
<keyword evidence="6" id="KW-0804">Transcription</keyword>
<dbReference type="Gene3D" id="3.40.50.2300">
    <property type="match status" value="1"/>
</dbReference>
<comment type="caution">
    <text evidence="11">The sequence shown here is derived from an EMBL/GenBank/DDBJ whole genome shotgun (WGS) entry which is preliminary data.</text>
</comment>
<evidence type="ECO:0000256" key="1">
    <source>
        <dbReference type="ARBA" id="ARBA00022553"/>
    </source>
</evidence>
<dbReference type="AlphaFoldDB" id="A0A0R1XDK2"/>
<organism evidence="11 12">
    <name type="scientific">Schleiferilactobacillus harbinensis DSM 16991</name>
    <dbReference type="NCBI Taxonomy" id="1122147"/>
    <lineage>
        <taxon>Bacteria</taxon>
        <taxon>Bacillati</taxon>
        <taxon>Bacillota</taxon>
        <taxon>Bacilli</taxon>
        <taxon>Lactobacillales</taxon>
        <taxon>Lactobacillaceae</taxon>
        <taxon>Schleiferilactobacillus</taxon>
    </lineage>
</organism>
<gene>
    <name evidence="11" type="ORF">FC91_GL002171</name>
</gene>
<dbReference type="GO" id="GO:0005829">
    <property type="term" value="C:cytosol"/>
    <property type="evidence" value="ECO:0007669"/>
    <property type="project" value="TreeGrafter"/>
</dbReference>
<keyword evidence="2" id="KW-0902">Two-component regulatory system</keyword>
<protein>
    <submittedName>
        <fullName evidence="11">Response regulator receiver transcriptional regulatory protein-like</fullName>
    </submittedName>
</protein>
<evidence type="ECO:0000313" key="12">
    <source>
        <dbReference type="Proteomes" id="UP000050949"/>
    </source>
</evidence>
<dbReference type="PROSITE" id="PS51755">
    <property type="entry name" value="OMPR_PHOB"/>
    <property type="match status" value="1"/>
</dbReference>